<keyword evidence="8" id="KW-1015">Disulfide bond</keyword>
<keyword evidence="4 10" id="KW-0732">Signal</keyword>
<evidence type="ECO:0000256" key="3">
    <source>
        <dbReference type="ARBA" id="ARBA00022723"/>
    </source>
</evidence>
<dbReference type="SUPFAM" id="SSF55486">
    <property type="entry name" value="Metalloproteases ('zincins'), catalytic domain"/>
    <property type="match status" value="1"/>
</dbReference>
<evidence type="ECO:0000256" key="5">
    <source>
        <dbReference type="ARBA" id="ARBA00022801"/>
    </source>
</evidence>
<evidence type="ECO:0000256" key="6">
    <source>
        <dbReference type="ARBA" id="ARBA00022833"/>
    </source>
</evidence>
<dbReference type="Gene3D" id="3.10.450.40">
    <property type="match status" value="1"/>
</dbReference>
<dbReference type="InterPro" id="IPR050728">
    <property type="entry name" value="Zinc_Metalloprotease_M4"/>
</dbReference>
<proteinExistence type="inferred from homology"/>
<feature type="signal peptide" evidence="10">
    <location>
        <begin position="1"/>
        <end position="28"/>
    </location>
</feature>
<feature type="domain" description="CUB" evidence="11">
    <location>
        <begin position="574"/>
        <end position="678"/>
    </location>
</feature>
<keyword evidence="3" id="KW-0479">Metal-binding</keyword>
<dbReference type="RefSeq" id="WP_094547130.1">
    <property type="nucleotide sequence ID" value="NZ_MQWB01000001.1"/>
</dbReference>
<comment type="similarity">
    <text evidence="1">Belongs to the peptidase M4 family.</text>
</comment>
<dbReference type="InterPro" id="IPR027268">
    <property type="entry name" value="Peptidase_M4/M1_CTD_sf"/>
</dbReference>
<name>A0A259TY15_9BACT</name>
<evidence type="ECO:0000313" key="12">
    <source>
        <dbReference type="EMBL" id="OZC02665.1"/>
    </source>
</evidence>
<keyword evidence="2" id="KW-0645">Protease</keyword>
<dbReference type="Proteomes" id="UP000216446">
    <property type="component" value="Unassembled WGS sequence"/>
</dbReference>
<dbReference type="SUPFAM" id="SSF49854">
    <property type="entry name" value="Spermadhesin, CUB domain"/>
    <property type="match status" value="1"/>
</dbReference>
<feature type="active site" description="Proton donor" evidence="9">
    <location>
        <position position="477"/>
    </location>
</feature>
<evidence type="ECO:0000256" key="7">
    <source>
        <dbReference type="ARBA" id="ARBA00023049"/>
    </source>
</evidence>
<dbReference type="GO" id="GO:0006508">
    <property type="term" value="P:proteolysis"/>
    <property type="evidence" value="ECO:0007669"/>
    <property type="project" value="UniProtKB-KW"/>
</dbReference>
<dbReference type="PRINTS" id="PR00730">
    <property type="entry name" value="THERMOLYSIN"/>
</dbReference>
<sequence>MPIEHVGRWTRRAFYGAALGLLASPSFAQDKAPLEGAAFSRSDVERIEWSDASGVPTYLAGRLGTVTAKTNAPASFFAANEGLFRVEPDDIVTTSVETDDLGLTHVRVQQTVDGVPVFGGDAALHLSRGGEVYAYGGTLHPDADLVATRPALGASGALASARAVLGPVTERKSASGADEFGHEPMDWTPKADLVVYPHDGTYLLAYRVQLFVDAPTPANWNVFVDAQTGQVIDRYNTIHTFDAPAAPMVFASVAPEVGSGTSTFGGSRTIPTYSSGGTYYLYDTTRGPSYIRTMTGNNGTSLPGSYITDTDNNFTDTAARAGVDAHYGAVTVYDYYQNTHGRNSYNGAGANITSTVHHRVNYNNAFWNGQQMVYGDGDGSQFQALVDLDIVAHELTHAVTGATAGLIYQNESGALNEAVSDIMAVMVDRDDWRLGELSYTPGVSGDALRNLANPPEGNQPDNYADRYTGSQDNGGVHINSGIPNKAAYLMAAGGTFRGVTVASIGRAKTEKIWYRALTQYFTSSTNLAGARQGTLSATADLYGSGGAEYAAVQNAWAAVGIGSGASGGGGTPPSGGTPEWRYETITVESAHNYANNTNTTNVYSKPGASRVAAYFERFELENNYDFVYMKNGSNQTTATYTGTKSAFWAIVDDSELKINFVSDYSVTGYGWRVTRFAYFADRPLLVADGEEGIPMAEAPQGLASDVITGVSAKAALVTGLEVPRPNPASGASSVVFSLEEAGEARVALYDVLGREVAVLHDGQTEAGEHDVAFDARSVPAGSYIIVMQTGAQRLTQRLTVVR</sequence>
<feature type="chain" id="PRO_5012266309" description="CUB domain-containing protein" evidence="10">
    <location>
        <begin position="29"/>
        <end position="802"/>
    </location>
</feature>
<evidence type="ECO:0000256" key="9">
    <source>
        <dbReference type="PIRSR" id="PIRSR623612-1"/>
    </source>
</evidence>
<dbReference type="InterPro" id="IPR035914">
    <property type="entry name" value="Sperma_CUB_dom_sf"/>
</dbReference>
<dbReference type="EMBL" id="MQWB01000001">
    <property type="protein sequence ID" value="OZC02665.1"/>
    <property type="molecule type" value="Genomic_DNA"/>
</dbReference>
<dbReference type="Pfam" id="PF01447">
    <property type="entry name" value="Peptidase_M4"/>
    <property type="match status" value="1"/>
</dbReference>
<dbReference type="InterPro" id="IPR023612">
    <property type="entry name" value="Peptidase_M4"/>
</dbReference>
<keyword evidence="13" id="KW-1185">Reference proteome</keyword>
<dbReference type="SMART" id="SM00042">
    <property type="entry name" value="CUB"/>
    <property type="match status" value="1"/>
</dbReference>
<dbReference type="GO" id="GO:0004222">
    <property type="term" value="F:metalloendopeptidase activity"/>
    <property type="evidence" value="ECO:0007669"/>
    <property type="project" value="InterPro"/>
</dbReference>
<evidence type="ECO:0000256" key="8">
    <source>
        <dbReference type="ARBA" id="ARBA00023157"/>
    </source>
</evidence>
<dbReference type="InterPro" id="IPR026444">
    <property type="entry name" value="Secre_tail"/>
</dbReference>
<dbReference type="NCBIfam" id="TIGR04183">
    <property type="entry name" value="Por_Secre_tail"/>
    <property type="match status" value="1"/>
</dbReference>
<reference evidence="12 13" key="1">
    <citation type="submission" date="2016-11" db="EMBL/GenBank/DDBJ databases">
        <title>Study of marine rhodopsin-containing bacteria.</title>
        <authorList>
            <person name="Yoshizawa S."/>
            <person name="Kumagai Y."/>
            <person name="Kogure K."/>
        </authorList>
    </citation>
    <scope>NUCLEOTIDE SEQUENCE [LARGE SCALE GENOMIC DNA]</scope>
    <source>
        <strain evidence="12 13">SG-29</strain>
    </source>
</reference>
<evidence type="ECO:0000256" key="10">
    <source>
        <dbReference type="SAM" id="SignalP"/>
    </source>
</evidence>
<keyword evidence="6" id="KW-0862">Zinc</keyword>
<dbReference type="InParanoid" id="A0A259TY15"/>
<comment type="caution">
    <text evidence="12">The sequence shown here is derived from an EMBL/GenBank/DDBJ whole genome shotgun (WGS) entry which is preliminary data.</text>
</comment>
<keyword evidence="7" id="KW-0482">Metalloprotease</keyword>
<dbReference type="InterPro" id="IPR013856">
    <property type="entry name" value="Peptidase_M4_domain"/>
</dbReference>
<dbReference type="Pfam" id="PF18962">
    <property type="entry name" value="Por_Secre_tail"/>
    <property type="match status" value="1"/>
</dbReference>
<feature type="active site" evidence="9">
    <location>
        <position position="394"/>
    </location>
</feature>
<dbReference type="PANTHER" id="PTHR33794:SF1">
    <property type="entry name" value="BACILLOLYSIN"/>
    <property type="match status" value="1"/>
</dbReference>
<evidence type="ECO:0000256" key="1">
    <source>
        <dbReference type="ARBA" id="ARBA00009388"/>
    </source>
</evidence>
<organism evidence="12 13">
    <name type="scientific">Rubricoccus marinus</name>
    <dbReference type="NCBI Taxonomy" id="716817"/>
    <lineage>
        <taxon>Bacteria</taxon>
        <taxon>Pseudomonadati</taxon>
        <taxon>Rhodothermota</taxon>
        <taxon>Rhodothermia</taxon>
        <taxon>Rhodothermales</taxon>
        <taxon>Rubricoccaceae</taxon>
        <taxon>Rubricoccus</taxon>
    </lineage>
</organism>
<dbReference type="Gene3D" id="1.10.390.10">
    <property type="entry name" value="Neutral Protease Domain 2"/>
    <property type="match status" value="1"/>
</dbReference>
<dbReference type="Pfam" id="PF07504">
    <property type="entry name" value="FTP"/>
    <property type="match status" value="1"/>
</dbReference>
<accession>A0A259TY15</accession>
<keyword evidence="5" id="KW-0378">Hydrolase</keyword>
<protein>
    <recommendedName>
        <fullName evidence="11">CUB domain-containing protein</fullName>
    </recommendedName>
</protein>
<dbReference type="Gene3D" id="3.10.450.490">
    <property type="match status" value="1"/>
</dbReference>
<dbReference type="CDD" id="cd09597">
    <property type="entry name" value="M4_TLP"/>
    <property type="match status" value="1"/>
</dbReference>
<dbReference type="Gene3D" id="3.10.170.10">
    <property type="match status" value="1"/>
</dbReference>
<dbReference type="PANTHER" id="PTHR33794">
    <property type="entry name" value="BACILLOLYSIN"/>
    <property type="match status" value="1"/>
</dbReference>
<evidence type="ECO:0000256" key="2">
    <source>
        <dbReference type="ARBA" id="ARBA00022670"/>
    </source>
</evidence>
<gene>
    <name evidence="12" type="ORF">BSZ36_06560</name>
</gene>
<dbReference type="InterPro" id="IPR001570">
    <property type="entry name" value="Peptidase_M4_C_domain"/>
</dbReference>
<dbReference type="GO" id="GO:0046872">
    <property type="term" value="F:metal ion binding"/>
    <property type="evidence" value="ECO:0007669"/>
    <property type="project" value="UniProtKB-KW"/>
</dbReference>
<evidence type="ECO:0000256" key="4">
    <source>
        <dbReference type="ARBA" id="ARBA00022729"/>
    </source>
</evidence>
<dbReference type="AlphaFoldDB" id="A0A259TY15"/>
<dbReference type="InterPro" id="IPR000859">
    <property type="entry name" value="CUB_dom"/>
</dbReference>
<dbReference type="Pfam" id="PF02868">
    <property type="entry name" value="Peptidase_M4_C"/>
    <property type="match status" value="1"/>
</dbReference>
<dbReference type="OrthoDB" id="9792152at2"/>
<dbReference type="Gene3D" id="2.60.120.290">
    <property type="entry name" value="Spermadhesin, CUB domain"/>
    <property type="match status" value="1"/>
</dbReference>
<evidence type="ECO:0000313" key="13">
    <source>
        <dbReference type="Proteomes" id="UP000216446"/>
    </source>
</evidence>
<dbReference type="InterPro" id="IPR011096">
    <property type="entry name" value="FTP_domain"/>
</dbReference>
<evidence type="ECO:0000259" key="11">
    <source>
        <dbReference type="SMART" id="SM00042"/>
    </source>
</evidence>